<feature type="domain" description="MULE transposase" evidence="2">
    <location>
        <begin position="7"/>
        <end position="48"/>
    </location>
</feature>
<dbReference type="InterPro" id="IPR018289">
    <property type="entry name" value="MULE_transposase_dom"/>
</dbReference>
<evidence type="ECO:0000313" key="4">
    <source>
        <dbReference type="Proteomes" id="UP001165121"/>
    </source>
</evidence>
<protein>
    <submittedName>
        <fullName evidence="3">Unnamed protein product</fullName>
    </submittedName>
</protein>
<gene>
    <name evidence="3" type="ORF">Pfra01_000762100</name>
</gene>
<dbReference type="EMBL" id="BSXT01000681">
    <property type="protein sequence ID" value="GMF32255.1"/>
    <property type="molecule type" value="Genomic_DNA"/>
</dbReference>
<dbReference type="OrthoDB" id="1435358at2759"/>
<name>A0A9W6X612_9STRA</name>
<keyword evidence="4" id="KW-1185">Reference proteome</keyword>
<organism evidence="3 4">
    <name type="scientific">Phytophthora fragariaefolia</name>
    <dbReference type="NCBI Taxonomy" id="1490495"/>
    <lineage>
        <taxon>Eukaryota</taxon>
        <taxon>Sar</taxon>
        <taxon>Stramenopiles</taxon>
        <taxon>Oomycota</taxon>
        <taxon>Peronosporomycetes</taxon>
        <taxon>Peronosporales</taxon>
        <taxon>Peronosporaceae</taxon>
        <taxon>Phytophthora</taxon>
    </lineage>
</organism>
<evidence type="ECO:0000256" key="1">
    <source>
        <dbReference type="SAM" id="MobiDB-lite"/>
    </source>
</evidence>
<comment type="caution">
    <text evidence="3">The sequence shown here is derived from an EMBL/GenBank/DDBJ whole genome shotgun (WGS) entry which is preliminary data.</text>
</comment>
<dbReference type="Pfam" id="PF10551">
    <property type="entry name" value="MULE"/>
    <property type="match status" value="1"/>
</dbReference>
<evidence type="ECO:0000259" key="2">
    <source>
        <dbReference type="Pfam" id="PF10551"/>
    </source>
</evidence>
<feature type="region of interest" description="Disordered" evidence="1">
    <location>
        <begin position="115"/>
        <end position="137"/>
    </location>
</feature>
<accession>A0A9W6X612</accession>
<dbReference type="Proteomes" id="UP001165121">
    <property type="component" value="Unassembled WGS sequence"/>
</dbReference>
<reference evidence="3" key="1">
    <citation type="submission" date="2023-04" db="EMBL/GenBank/DDBJ databases">
        <title>Phytophthora fragariaefolia NBRC 109709.</title>
        <authorList>
            <person name="Ichikawa N."/>
            <person name="Sato H."/>
            <person name="Tonouchi N."/>
        </authorList>
    </citation>
    <scope>NUCLEOTIDE SEQUENCE</scope>
    <source>
        <strain evidence="3">NBRC 109709</strain>
    </source>
</reference>
<dbReference type="AlphaFoldDB" id="A0A9W6X612"/>
<proteinExistence type="predicted"/>
<sequence>MLRLLMIENDIPAPQVVLTDRELVCINALDKVFPETLSMICRWHMNKNVEIMARKHLGQIEVSNPAPGQPKIETSWQTNSFVATFIEAVDAESEEGGSLEARRSRAYAEKIDASIPATPPNSATSHPSDPQGFGTQVDDEVLPFQAPFVPSRLPGITPWLCRAAAIQQH</sequence>
<evidence type="ECO:0000313" key="3">
    <source>
        <dbReference type="EMBL" id="GMF32255.1"/>
    </source>
</evidence>